<keyword evidence="4" id="KW-1185">Reference proteome</keyword>
<dbReference type="InterPro" id="IPR057326">
    <property type="entry name" value="KR_dom"/>
</dbReference>
<dbReference type="PANTHER" id="PTHR43943">
    <property type="entry name" value="DEHYDROGENASE/REDUCTASE (SDR FAMILY) MEMBER 4"/>
    <property type="match status" value="1"/>
</dbReference>
<protein>
    <submittedName>
        <fullName evidence="3">SDR family oxidoreductase</fullName>
        <ecNumber evidence="3">1.-.-.-</ecNumber>
    </submittedName>
</protein>
<dbReference type="SMART" id="SM00822">
    <property type="entry name" value="PKS_KR"/>
    <property type="match status" value="1"/>
</dbReference>
<dbReference type="InterPro" id="IPR002347">
    <property type="entry name" value="SDR_fam"/>
</dbReference>
<dbReference type="Proteomes" id="UP001257914">
    <property type="component" value="Unassembled WGS sequence"/>
</dbReference>
<dbReference type="PRINTS" id="PR00080">
    <property type="entry name" value="SDRFAMILY"/>
</dbReference>
<evidence type="ECO:0000256" key="1">
    <source>
        <dbReference type="ARBA" id="ARBA00006484"/>
    </source>
</evidence>
<evidence type="ECO:0000313" key="4">
    <source>
        <dbReference type="Proteomes" id="UP001257914"/>
    </source>
</evidence>
<dbReference type="PRINTS" id="PR00081">
    <property type="entry name" value="GDHRDH"/>
</dbReference>
<dbReference type="CDD" id="cd05233">
    <property type="entry name" value="SDR_c"/>
    <property type="match status" value="1"/>
</dbReference>
<proteinExistence type="inferred from homology"/>
<comment type="caution">
    <text evidence="3">The sequence shown here is derived from an EMBL/GenBank/DDBJ whole genome shotgun (WGS) entry which is preliminary data.</text>
</comment>
<reference evidence="3 4" key="1">
    <citation type="submission" date="2023-10" db="EMBL/GenBank/DDBJ databases">
        <title>Psychrosphaera aquimaarina strain SW33 isolated from seawater.</title>
        <authorList>
            <person name="Bayburt H."/>
            <person name="Kim J.M."/>
            <person name="Choi B.J."/>
            <person name="Jeon C.O."/>
        </authorList>
    </citation>
    <scope>NUCLEOTIDE SEQUENCE [LARGE SCALE GENOMIC DNA]</scope>
    <source>
        <strain evidence="3 4">KCTC 52743</strain>
    </source>
</reference>
<sequence>MVKSVIVTGAAQGIGFAIAERFIKDGAQVMISDINEAKVLEAQTKLSPLGEVEVFVGNIGDRIDVHNLIAETLSAFGKIDLLVNNAGVVKAGEFLEMTEEDFDQVMDINIKGMFLASQAVAKHLVSRVEQGENPGSIINISSVNDTMVLPSQIAYTVSKGAVKQLTRVMAVALAPYGIRVNGIGPGSIKTEMLATVLADKSAEKRILERTPMGRIGDPSEIASVAAFLASKDASYITGEIIYTDGGRMPLGYSMQMDDDS</sequence>
<dbReference type="RefSeq" id="WP_315946375.1">
    <property type="nucleotide sequence ID" value="NZ_JAWCUA010000006.1"/>
</dbReference>
<dbReference type="GO" id="GO:0016491">
    <property type="term" value="F:oxidoreductase activity"/>
    <property type="evidence" value="ECO:0007669"/>
    <property type="project" value="UniProtKB-KW"/>
</dbReference>
<feature type="domain" description="Ketoreductase" evidence="2">
    <location>
        <begin position="3"/>
        <end position="186"/>
    </location>
</feature>
<name>A0ABU3QZ07_9GAMM</name>
<keyword evidence="3" id="KW-0560">Oxidoreductase</keyword>
<dbReference type="Pfam" id="PF13561">
    <property type="entry name" value="adh_short_C2"/>
    <property type="match status" value="1"/>
</dbReference>
<dbReference type="SUPFAM" id="SSF51735">
    <property type="entry name" value="NAD(P)-binding Rossmann-fold domains"/>
    <property type="match status" value="1"/>
</dbReference>
<accession>A0ABU3QZ07</accession>
<dbReference type="PANTHER" id="PTHR43943:SF2">
    <property type="entry name" value="DEHYDROGENASE_REDUCTASE 4"/>
    <property type="match status" value="1"/>
</dbReference>
<dbReference type="EC" id="1.-.-.-" evidence="3"/>
<dbReference type="InterPro" id="IPR036291">
    <property type="entry name" value="NAD(P)-bd_dom_sf"/>
</dbReference>
<evidence type="ECO:0000259" key="2">
    <source>
        <dbReference type="SMART" id="SM00822"/>
    </source>
</evidence>
<comment type="similarity">
    <text evidence="1">Belongs to the short-chain dehydrogenases/reductases (SDR) family.</text>
</comment>
<gene>
    <name evidence="3" type="ORF">RT723_06515</name>
</gene>
<dbReference type="InterPro" id="IPR020904">
    <property type="entry name" value="Sc_DH/Rdtase_CS"/>
</dbReference>
<dbReference type="Gene3D" id="3.40.50.720">
    <property type="entry name" value="NAD(P)-binding Rossmann-like Domain"/>
    <property type="match status" value="1"/>
</dbReference>
<dbReference type="PROSITE" id="PS00061">
    <property type="entry name" value="ADH_SHORT"/>
    <property type="match status" value="1"/>
</dbReference>
<evidence type="ECO:0000313" key="3">
    <source>
        <dbReference type="EMBL" id="MDU0112661.1"/>
    </source>
</evidence>
<dbReference type="EMBL" id="JAWCUA010000006">
    <property type="protein sequence ID" value="MDU0112661.1"/>
    <property type="molecule type" value="Genomic_DNA"/>
</dbReference>
<organism evidence="3 4">
    <name type="scientific">Psychrosphaera aquimarina</name>
    <dbReference type="NCBI Taxonomy" id="2044854"/>
    <lineage>
        <taxon>Bacteria</taxon>
        <taxon>Pseudomonadati</taxon>
        <taxon>Pseudomonadota</taxon>
        <taxon>Gammaproteobacteria</taxon>
        <taxon>Alteromonadales</taxon>
        <taxon>Pseudoalteromonadaceae</taxon>
        <taxon>Psychrosphaera</taxon>
    </lineage>
</organism>
<dbReference type="NCBIfam" id="NF005559">
    <property type="entry name" value="PRK07231.1"/>
    <property type="match status" value="1"/>
</dbReference>